<protein>
    <submittedName>
        <fullName evidence="2">Protein msta, isoform Alike [Bombyx mori]</fullName>
    </submittedName>
</protein>
<dbReference type="PANTHER" id="PTHR46455">
    <property type="entry name" value="SET AND MYND DOMAIN CONTAINING, ARTHROPOD-SPECIFIC, MEMBER 4, ISOFORM A"/>
    <property type="match status" value="1"/>
</dbReference>
<dbReference type="InterPro" id="IPR053010">
    <property type="entry name" value="SET_SmydA-8"/>
</dbReference>
<dbReference type="InterPro" id="IPR046341">
    <property type="entry name" value="SET_dom_sf"/>
</dbReference>
<feature type="domain" description="SET" evidence="1">
    <location>
        <begin position="26"/>
        <end position="278"/>
    </location>
</feature>
<dbReference type="PROSITE" id="PS50280">
    <property type="entry name" value="SET"/>
    <property type="match status" value="1"/>
</dbReference>
<dbReference type="Gene3D" id="1.10.220.160">
    <property type="match status" value="1"/>
</dbReference>
<sequence length="518" mass="59334">MFHVSCDPHDPLEDFLARDILDPGSERSYRIKFDSKEGRYLVASKDIEPGEDILTEEALFWSPRYSTRPLCLVCYGYLYNKESCYICECGWPLCSEECLESAKTSDHVLECSLYTSHSQLRPDVHAFNFLGVEPSYDVVGPVRLLSKKGSSKWYMTWKLMSHLEDWKKIPGWIEAHHSVMKELKALFTETTDEEILTIFGIFYTNDFGVRVNAGVDGNGNPVLCPKIRQLYTLTSLLSHDCEPNTFRVINSKVDKKFRLEVKAKRRISKGEKITGTYVDVFAPTIVRKKVLKESKLFDCTCKRCSEAQDGVGGSDLVCPKCQNYVVCQKDLTYICSGCKEPYPEGPKKLLKYYGDLEEILEDPESCTVQAYESFISTRKKELHPHNLIFIRLMYSLSGFYGRLSGYEMPVMTEKMLRRKWEIGEVVMKALETFDLGISSYKGMIDYELHMPMIMLTKMELDAGYVEYDKAKDIFQKALTHLKASLSHLQYENPMSFEGQIYAGASLSLVPLDSFISQI</sequence>
<dbReference type="GO" id="GO:0008170">
    <property type="term" value="F:N-methyltransferase activity"/>
    <property type="evidence" value="ECO:0007669"/>
    <property type="project" value="UniProtKB-ARBA"/>
</dbReference>
<dbReference type="EMBL" id="HACA01019838">
    <property type="protein sequence ID" value="CDW37199.1"/>
    <property type="molecule type" value="Transcribed_RNA"/>
</dbReference>
<dbReference type="Pfam" id="PF00856">
    <property type="entry name" value="SET"/>
    <property type="match status" value="1"/>
</dbReference>
<proteinExistence type="predicted"/>
<accession>A0A0K2UG46</accession>
<dbReference type="SUPFAM" id="SSF82199">
    <property type="entry name" value="SET domain"/>
    <property type="match status" value="1"/>
</dbReference>
<evidence type="ECO:0000259" key="1">
    <source>
        <dbReference type="PROSITE" id="PS50280"/>
    </source>
</evidence>
<dbReference type="GO" id="GO:0008276">
    <property type="term" value="F:protein methyltransferase activity"/>
    <property type="evidence" value="ECO:0007669"/>
    <property type="project" value="UniProtKB-ARBA"/>
</dbReference>
<evidence type="ECO:0000313" key="2">
    <source>
        <dbReference type="EMBL" id="CDW37199.1"/>
    </source>
</evidence>
<dbReference type="OrthoDB" id="6374143at2759"/>
<dbReference type="CDD" id="cd20071">
    <property type="entry name" value="SET_SMYD"/>
    <property type="match status" value="1"/>
</dbReference>
<dbReference type="InterPro" id="IPR001214">
    <property type="entry name" value="SET_dom"/>
</dbReference>
<name>A0A0K2UG46_LEPSM</name>
<dbReference type="PANTHER" id="PTHR46455:SF5">
    <property type="entry name" value="SET AND MYND DOMAIN CONTAINING, ARTHROPOD-SPECIFIC, MEMBER 4, ISOFORM A"/>
    <property type="match status" value="1"/>
</dbReference>
<dbReference type="Gene3D" id="6.10.140.2220">
    <property type="match status" value="1"/>
</dbReference>
<dbReference type="Gene3D" id="2.170.270.10">
    <property type="entry name" value="SET domain"/>
    <property type="match status" value="1"/>
</dbReference>
<reference evidence="2" key="1">
    <citation type="submission" date="2014-05" db="EMBL/GenBank/DDBJ databases">
        <authorList>
            <person name="Chronopoulou M."/>
        </authorList>
    </citation>
    <scope>NUCLEOTIDE SEQUENCE</scope>
    <source>
        <tissue evidence="2">Whole organism</tissue>
    </source>
</reference>
<dbReference type="AlphaFoldDB" id="A0A0K2UG46"/>
<dbReference type="GO" id="GO:0008757">
    <property type="term" value="F:S-adenosylmethionine-dependent methyltransferase activity"/>
    <property type="evidence" value="ECO:0007669"/>
    <property type="project" value="UniProtKB-ARBA"/>
</dbReference>
<organism evidence="2">
    <name type="scientific">Lepeophtheirus salmonis</name>
    <name type="common">Salmon louse</name>
    <name type="synonym">Caligus salmonis</name>
    <dbReference type="NCBI Taxonomy" id="72036"/>
    <lineage>
        <taxon>Eukaryota</taxon>
        <taxon>Metazoa</taxon>
        <taxon>Ecdysozoa</taxon>
        <taxon>Arthropoda</taxon>
        <taxon>Crustacea</taxon>
        <taxon>Multicrustacea</taxon>
        <taxon>Hexanauplia</taxon>
        <taxon>Copepoda</taxon>
        <taxon>Siphonostomatoida</taxon>
        <taxon>Caligidae</taxon>
        <taxon>Lepeophtheirus</taxon>
    </lineage>
</organism>